<evidence type="ECO:0000259" key="6">
    <source>
        <dbReference type="Pfam" id="PF07992"/>
    </source>
</evidence>
<evidence type="ECO:0000256" key="3">
    <source>
        <dbReference type="ARBA" id="ARBA00022630"/>
    </source>
</evidence>
<evidence type="ECO:0000256" key="2">
    <source>
        <dbReference type="ARBA" id="ARBA00009130"/>
    </source>
</evidence>
<dbReference type="EMBL" id="BART01008140">
    <property type="protein sequence ID" value="GAG69415.1"/>
    <property type="molecule type" value="Genomic_DNA"/>
</dbReference>
<name>X0ZIF2_9ZZZZ</name>
<comment type="caution">
    <text evidence="7">The sequence shown here is derived from an EMBL/GenBank/DDBJ whole genome shotgun (WGS) entry which is preliminary data.</text>
</comment>
<evidence type="ECO:0008006" key="8">
    <source>
        <dbReference type="Google" id="ProtNLM"/>
    </source>
</evidence>
<dbReference type="InterPro" id="IPR050260">
    <property type="entry name" value="FAD-bd_OxRdtase"/>
</dbReference>
<dbReference type="SUPFAM" id="SSF55424">
    <property type="entry name" value="FAD/NAD-linked reductases, dimerisation (C-terminal) domain"/>
    <property type="match status" value="1"/>
</dbReference>
<evidence type="ECO:0000256" key="4">
    <source>
        <dbReference type="ARBA" id="ARBA00022827"/>
    </source>
</evidence>
<accession>X0ZIF2</accession>
<protein>
    <recommendedName>
        <fullName evidence="8">Pyridine nucleotide-disulphide oxidoreductase dimerisation domain-containing protein</fullName>
    </recommendedName>
</protein>
<dbReference type="InterPro" id="IPR016156">
    <property type="entry name" value="FAD/NAD-linked_Rdtase_dimer_sf"/>
</dbReference>
<dbReference type="Pfam" id="PF07992">
    <property type="entry name" value="Pyr_redox_2"/>
    <property type="match status" value="1"/>
</dbReference>
<dbReference type="SUPFAM" id="SSF51905">
    <property type="entry name" value="FAD/NAD(P)-binding domain"/>
    <property type="match status" value="1"/>
</dbReference>
<dbReference type="InterPro" id="IPR023753">
    <property type="entry name" value="FAD/NAD-binding_dom"/>
</dbReference>
<proteinExistence type="inferred from homology"/>
<dbReference type="Gene3D" id="3.30.390.30">
    <property type="match status" value="1"/>
</dbReference>
<feature type="domain" description="Pyridine nucleotide-disulphide oxidoreductase dimerisation" evidence="5">
    <location>
        <begin position="77"/>
        <end position="179"/>
    </location>
</feature>
<dbReference type="AlphaFoldDB" id="X0ZIF2"/>
<reference evidence="7" key="1">
    <citation type="journal article" date="2014" name="Front. Microbiol.">
        <title>High frequency of phylogenetically diverse reductive dehalogenase-homologous genes in deep subseafloor sedimentary metagenomes.</title>
        <authorList>
            <person name="Kawai M."/>
            <person name="Futagami T."/>
            <person name="Toyoda A."/>
            <person name="Takaki Y."/>
            <person name="Nishi S."/>
            <person name="Hori S."/>
            <person name="Arai W."/>
            <person name="Tsubouchi T."/>
            <person name="Morono Y."/>
            <person name="Uchiyama I."/>
            <person name="Ito T."/>
            <person name="Fujiyama A."/>
            <person name="Inagaki F."/>
            <person name="Takami H."/>
        </authorList>
    </citation>
    <scope>NUCLEOTIDE SEQUENCE</scope>
    <source>
        <strain evidence="7">Expedition CK06-06</strain>
    </source>
</reference>
<dbReference type="Gene3D" id="3.50.50.60">
    <property type="entry name" value="FAD/NAD(P)-binding domain"/>
    <property type="match status" value="1"/>
</dbReference>
<keyword evidence="4" id="KW-0274">FAD</keyword>
<comment type="cofactor">
    <cofactor evidence="1">
        <name>FAD</name>
        <dbReference type="ChEBI" id="CHEBI:57692"/>
    </cofactor>
</comment>
<evidence type="ECO:0000256" key="1">
    <source>
        <dbReference type="ARBA" id="ARBA00001974"/>
    </source>
</evidence>
<keyword evidence="3" id="KW-0285">Flavoprotein</keyword>
<dbReference type="InterPro" id="IPR004099">
    <property type="entry name" value="Pyr_nucl-diS_OxRdtase_dimer"/>
</dbReference>
<dbReference type="PANTHER" id="PTHR43429">
    <property type="entry name" value="PYRIDINE NUCLEOTIDE-DISULFIDE OXIDOREDUCTASE DOMAIN-CONTAINING"/>
    <property type="match status" value="1"/>
</dbReference>
<dbReference type="GO" id="GO:0016491">
    <property type="term" value="F:oxidoreductase activity"/>
    <property type="evidence" value="ECO:0007669"/>
    <property type="project" value="InterPro"/>
</dbReference>
<sequence>EAGLEIGEQRGIKVDEYMRTADPDIFAIGDCAEKFSFFTGKPVGLRLASIATAEARIAATNLFEPRRKNRGAMGVFSTKIGDLAMAVAGLHERAAAEAGFDIITGESAAVDKHPGSMPGAAQLSVRLVFERQSGRLLGGETCGGSTAGEMANILAALISQGVTAEDVVFLQVGTHPALTASPLAYQLVTAAEQALARVA</sequence>
<dbReference type="Pfam" id="PF02852">
    <property type="entry name" value="Pyr_redox_dim"/>
    <property type="match status" value="1"/>
</dbReference>
<feature type="domain" description="FAD/NAD(P)-binding" evidence="6">
    <location>
        <begin position="1"/>
        <end position="54"/>
    </location>
</feature>
<gene>
    <name evidence="7" type="ORF">S01H4_18376</name>
</gene>
<feature type="non-terminal residue" evidence="7">
    <location>
        <position position="1"/>
    </location>
</feature>
<evidence type="ECO:0000313" key="7">
    <source>
        <dbReference type="EMBL" id="GAG69415.1"/>
    </source>
</evidence>
<dbReference type="InterPro" id="IPR036188">
    <property type="entry name" value="FAD/NAD-bd_sf"/>
</dbReference>
<organism evidence="7">
    <name type="scientific">marine sediment metagenome</name>
    <dbReference type="NCBI Taxonomy" id="412755"/>
    <lineage>
        <taxon>unclassified sequences</taxon>
        <taxon>metagenomes</taxon>
        <taxon>ecological metagenomes</taxon>
    </lineage>
</organism>
<comment type="similarity">
    <text evidence="2">Belongs to the class-III pyridine nucleotide-disulfide oxidoreductase family.</text>
</comment>
<evidence type="ECO:0000259" key="5">
    <source>
        <dbReference type="Pfam" id="PF02852"/>
    </source>
</evidence>